<gene>
    <name evidence="2" type="ORF">GLYMA_14G140700</name>
</gene>
<keyword evidence="4" id="KW-1185">Reference proteome</keyword>
<dbReference type="Proteomes" id="UP000008827">
    <property type="component" value="Chromosome 14"/>
</dbReference>
<feature type="compositionally biased region" description="Basic and acidic residues" evidence="1">
    <location>
        <begin position="135"/>
        <end position="144"/>
    </location>
</feature>
<reference evidence="3" key="2">
    <citation type="submission" date="2018-02" db="UniProtKB">
        <authorList>
            <consortium name="EnsemblPlants"/>
        </authorList>
    </citation>
    <scope>IDENTIFICATION</scope>
    <source>
        <strain evidence="3">Williams 82</strain>
    </source>
</reference>
<accession>A0A0R0GQB8</accession>
<dbReference type="EMBL" id="CM000847">
    <property type="protein sequence ID" value="KRH16212.1"/>
    <property type="molecule type" value="Genomic_DNA"/>
</dbReference>
<dbReference type="PANTHER" id="PTHR47584">
    <property type="match status" value="1"/>
</dbReference>
<dbReference type="Gramene" id="KRH16212">
    <property type="protein sequence ID" value="KRH16212"/>
    <property type="gene ID" value="GLYMA_14G140700"/>
</dbReference>
<proteinExistence type="predicted"/>
<evidence type="ECO:0000256" key="1">
    <source>
        <dbReference type="SAM" id="MobiDB-lite"/>
    </source>
</evidence>
<dbReference type="EnsemblPlants" id="KRH16212">
    <property type="protein sequence ID" value="KRH16212"/>
    <property type="gene ID" value="GLYMA_14G140700"/>
</dbReference>
<evidence type="ECO:0000313" key="2">
    <source>
        <dbReference type="EMBL" id="KRH16212.1"/>
    </source>
</evidence>
<dbReference type="InParanoid" id="A0A0R0GQB8"/>
<dbReference type="PANTHER" id="PTHR47584:SF14">
    <property type="entry name" value="L10-INTERACTING MYB DOMAIN-CONTAINING PROTEIN-LIKE"/>
    <property type="match status" value="1"/>
</dbReference>
<reference evidence="2 3" key="1">
    <citation type="journal article" date="2010" name="Nature">
        <title>Genome sequence of the palaeopolyploid soybean.</title>
        <authorList>
            <person name="Schmutz J."/>
            <person name="Cannon S.B."/>
            <person name="Schlueter J."/>
            <person name="Ma J."/>
            <person name="Mitros T."/>
            <person name="Nelson W."/>
            <person name="Hyten D.L."/>
            <person name="Song Q."/>
            <person name="Thelen J.J."/>
            <person name="Cheng J."/>
            <person name="Xu D."/>
            <person name="Hellsten U."/>
            <person name="May G.D."/>
            <person name="Yu Y."/>
            <person name="Sakurai T."/>
            <person name="Umezawa T."/>
            <person name="Bhattacharyya M.K."/>
            <person name="Sandhu D."/>
            <person name="Valliyodan B."/>
            <person name="Lindquist E."/>
            <person name="Peto M."/>
            <person name="Grant D."/>
            <person name="Shu S."/>
            <person name="Goodstein D."/>
            <person name="Barry K."/>
            <person name="Futrell-Griggs M."/>
            <person name="Abernathy B."/>
            <person name="Du J."/>
            <person name="Tian Z."/>
            <person name="Zhu L."/>
            <person name="Gill N."/>
            <person name="Joshi T."/>
            <person name="Libault M."/>
            <person name="Sethuraman A."/>
            <person name="Zhang X.-C."/>
            <person name="Shinozaki K."/>
            <person name="Nguyen H.T."/>
            <person name="Wing R.A."/>
            <person name="Cregan P."/>
            <person name="Specht J."/>
            <person name="Grimwood J."/>
            <person name="Rokhsar D."/>
            <person name="Stacey G."/>
            <person name="Shoemaker R.C."/>
            <person name="Jackson S.A."/>
        </authorList>
    </citation>
    <scope>NUCLEOTIDE SEQUENCE</scope>
    <source>
        <strain evidence="3">cv. Williams 82</strain>
        <tissue evidence="2">Callus</tissue>
    </source>
</reference>
<name>A0A0R0GQB8_SOYBN</name>
<dbReference type="OMA" id="IASEAIW"/>
<evidence type="ECO:0000313" key="4">
    <source>
        <dbReference type="Proteomes" id="UP000008827"/>
    </source>
</evidence>
<organism evidence="2">
    <name type="scientific">Glycine max</name>
    <name type="common">Soybean</name>
    <name type="synonym">Glycine hispida</name>
    <dbReference type="NCBI Taxonomy" id="3847"/>
    <lineage>
        <taxon>Eukaryota</taxon>
        <taxon>Viridiplantae</taxon>
        <taxon>Streptophyta</taxon>
        <taxon>Embryophyta</taxon>
        <taxon>Tracheophyta</taxon>
        <taxon>Spermatophyta</taxon>
        <taxon>Magnoliopsida</taxon>
        <taxon>eudicotyledons</taxon>
        <taxon>Gunneridae</taxon>
        <taxon>Pentapetalae</taxon>
        <taxon>rosids</taxon>
        <taxon>fabids</taxon>
        <taxon>Fabales</taxon>
        <taxon>Fabaceae</taxon>
        <taxon>Papilionoideae</taxon>
        <taxon>50 kb inversion clade</taxon>
        <taxon>NPAAA clade</taxon>
        <taxon>indigoferoid/millettioid clade</taxon>
        <taxon>Phaseoleae</taxon>
        <taxon>Glycine</taxon>
        <taxon>Glycine subgen. Soja</taxon>
    </lineage>
</organism>
<dbReference type="AlphaFoldDB" id="A0A0R0GQB8"/>
<reference evidence="2" key="3">
    <citation type="submission" date="2018-07" db="EMBL/GenBank/DDBJ databases">
        <title>WGS assembly of Glycine max.</title>
        <authorList>
            <person name="Schmutz J."/>
            <person name="Cannon S."/>
            <person name="Schlueter J."/>
            <person name="Ma J."/>
            <person name="Mitros T."/>
            <person name="Nelson W."/>
            <person name="Hyten D."/>
            <person name="Song Q."/>
            <person name="Thelen J."/>
            <person name="Cheng J."/>
            <person name="Xu D."/>
            <person name="Hellsten U."/>
            <person name="May G."/>
            <person name="Yu Y."/>
            <person name="Sakurai T."/>
            <person name="Umezawa T."/>
            <person name="Bhattacharyya M."/>
            <person name="Sandhu D."/>
            <person name="Valliyodan B."/>
            <person name="Lindquist E."/>
            <person name="Peto M."/>
            <person name="Grant D."/>
            <person name="Shu S."/>
            <person name="Goodstein D."/>
            <person name="Barry K."/>
            <person name="Futrell-Griggs M."/>
            <person name="Abernathy B."/>
            <person name="Du J."/>
            <person name="Tian Z."/>
            <person name="Zhu L."/>
            <person name="Gill N."/>
            <person name="Joshi T."/>
            <person name="Libault M."/>
            <person name="Sethuraman A."/>
            <person name="Zhang X."/>
            <person name="Shinozaki K."/>
            <person name="Nguyen H."/>
            <person name="Wing R."/>
            <person name="Cregan P."/>
            <person name="Specht J."/>
            <person name="Grimwood J."/>
            <person name="Rokhsar D."/>
            <person name="Stacey G."/>
            <person name="Shoemaker R."/>
            <person name="Jackson S."/>
        </authorList>
    </citation>
    <scope>NUCLEOTIDE SEQUENCE</scope>
    <source>
        <tissue evidence="2">Callus</tissue>
    </source>
</reference>
<evidence type="ECO:0000313" key="3">
    <source>
        <dbReference type="EnsemblPlants" id="KRH16212"/>
    </source>
</evidence>
<feature type="region of interest" description="Disordered" evidence="1">
    <location>
        <begin position="123"/>
        <end position="144"/>
    </location>
</feature>
<sequence>MRGKSEKGESMEWKYQNTKAFIEIIYDHETGTIARGKFNRLRLQHCEFSTLLSRTGVTCDNENNKVNAPGEIFNSSNATIRLSQTSTQEPPNFDEEREIEGNFLSKGVHIGIKVDVVVEGDSQDLDTKRKGKGSSSEHRHREMRNSRLETLEVALNTSPIIDPYSVHAFMKLLDSIEDISDKVYNKALDKFTNNAWRIMFIHMSTNRRNKW</sequence>
<dbReference type="InterPro" id="IPR045026">
    <property type="entry name" value="LIMYB"/>
</dbReference>
<protein>
    <submittedName>
        <fullName evidence="2 3">Uncharacterized protein</fullName>
    </submittedName>
</protein>